<dbReference type="PANTHER" id="PTHR38775">
    <property type="entry name" value="INNER MEMBRANE PROTEIN-RELATED"/>
    <property type="match status" value="1"/>
</dbReference>
<dbReference type="EMBL" id="SMCR01000005">
    <property type="protein sequence ID" value="TCV95625.1"/>
    <property type="molecule type" value="Genomic_DNA"/>
</dbReference>
<dbReference type="NCBIfam" id="NF008158">
    <property type="entry name" value="PRK10910.1"/>
    <property type="match status" value="1"/>
</dbReference>
<feature type="transmembrane region" description="Helical" evidence="1">
    <location>
        <begin position="7"/>
        <end position="25"/>
    </location>
</feature>
<name>A0A4R3YRM2_9GAMM</name>
<dbReference type="Proteomes" id="UP000295719">
    <property type="component" value="Unassembled WGS sequence"/>
</dbReference>
<evidence type="ECO:0000313" key="2">
    <source>
        <dbReference type="EMBL" id="TCV95625.1"/>
    </source>
</evidence>
<dbReference type="OrthoDB" id="7062339at2"/>
<dbReference type="AlphaFoldDB" id="A0A4R3YRM2"/>
<comment type="caution">
    <text evidence="2">The sequence shown here is derived from an EMBL/GenBank/DDBJ whole genome shotgun (WGS) entry which is preliminary data.</text>
</comment>
<accession>A0A4R3YRM2</accession>
<proteinExistence type="predicted"/>
<sequence>MGINIGRLVMLMVWGFLLFNLIHPFPSPLKYFMNVAMIFMVMMHGLQLTLLKATLTKDEPKLSTAFQTRVFLFGVFEMLAWQKKQQARKPPRGRQ</sequence>
<dbReference type="PANTHER" id="PTHR38775:SF1">
    <property type="entry name" value="INNER MEMBRANE PROTEIN"/>
    <property type="match status" value="1"/>
</dbReference>
<organism evidence="2 3">
    <name type="scientific">Biostraticola tofi</name>
    <dbReference type="NCBI Taxonomy" id="466109"/>
    <lineage>
        <taxon>Bacteria</taxon>
        <taxon>Pseudomonadati</taxon>
        <taxon>Pseudomonadota</taxon>
        <taxon>Gammaproteobacteria</taxon>
        <taxon>Enterobacterales</taxon>
        <taxon>Bruguierivoracaceae</taxon>
        <taxon>Biostraticola</taxon>
    </lineage>
</organism>
<keyword evidence="1" id="KW-0472">Membrane</keyword>
<reference evidence="2 3" key="1">
    <citation type="submission" date="2019-03" db="EMBL/GenBank/DDBJ databases">
        <title>Genomic Encyclopedia of Type Strains, Phase IV (KMG-IV): sequencing the most valuable type-strain genomes for metagenomic binning, comparative biology and taxonomic classification.</title>
        <authorList>
            <person name="Goeker M."/>
        </authorList>
    </citation>
    <scope>NUCLEOTIDE SEQUENCE [LARGE SCALE GENOMIC DNA]</scope>
    <source>
        <strain evidence="2 3">DSM 19580</strain>
    </source>
</reference>
<dbReference type="Pfam" id="PF06611">
    <property type="entry name" value="DUF1145"/>
    <property type="match status" value="1"/>
</dbReference>
<feature type="transmembrane region" description="Helical" evidence="1">
    <location>
        <begin position="31"/>
        <end position="51"/>
    </location>
</feature>
<keyword evidence="1" id="KW-0812">Transmembrane</keyword>
<evidence type="ECO:0000256" key="1">
    <source>
        <dbReference type="SAM" id="Phobius"/>
    </source>
</evidence>
<evidence type="ECO:0000313" key="3">
    <source>
        <dbReference type="Proteomes" id="UP000295719"/>
    </source>
</evidence>
<keyword evidence="3" id="KW-1185">Reference proteome</keyword>
<protein>
    <submittedName>
        <fullName evidence="2">Putative membrane protein</fullName>
    </submittedName>
</protein>
<keyword evidence="1" id="KW-1133">Transmembrane helix</keyword>
<dbReference type="RefSeq" id="WP_131865721.1">
    <property type="nucleotide sequence ID" value="NZ_SMCR01000005.1"/>
</dbReference>
<dbReference type="InterPro" id="IPR009525">
    <property type="entry name" value="DUF1145"/>
</dbReference>
<gene>
    <name evidence="2" type="ORF">EDC52_105228</name>
</gene>